<dbReference type="PANTHER" id="PTHR35936:SF19">
    <property type="entry name" value="AMINO-ACID-BINDING PROTEIN YXEM-RELATED"/>
    <property type="match status" value="1"/>
</dbReference>
<dbReference type="SMART" id="SM00062">
    <property type="entry name" value="PBPb"/>
    <property type="match status" value="1"/>
</dbReference>
<evidence type="ECO:0000256" key="1">
    <source>
        <dbReference type="ARBA" id="ARBA00004196"/>
    </source>
</evidence>
<dbReference type="PANTHER" id="PTHR35936">
    <property type="entry name" value="MEMBRANE-BOUND LYTIC MUREIN TRANSGLYCOSYLASE F"/>
    <property type="match status" value="1"/>
</dbReference>
<evidence type="ECO:0000313" key="7">
    <source>
        <dbReference type="EMBL" id="SDL09786.1"/>
    </source>
</evidence>
<dbReference type="CDD" id="cd13530">
    <property type="entry name" value="PBP2_peptides_like"/>
    <property type="match status" value="1"/>
</dbReference>
<dbReference type="Pfam" id="PF00497">
    <property type="entry name" value="SBP_bac_3"/>
    <property type="match status" value="1"/>
</dbReference>
<dbReference type="InterPro" id="IPR001320">
    <property type="entry name" value="Iontro_rcpt_C"/>
</dbReference>
<evidence type="ECO:0000313" key="10">
    <source>
        <dbReference type="Proteomes" id="UP000250223"/>
    </source>
</evidence>
<dbReference type="PROSITE" id="PS51257">
    <property type="entry name" value="PROKAR_LIPOPROTEIN"/>
    <property type="match status" value="1"/>
</dbReference>
<evidence type="ECO:0000256" key="2">
    <source>
        <dbReference type="ARBA" id="ARBA00010333"/>
    </source>
</evidence>
<evidence type="ECO:0000313" key="8">
    <source>
        <dbReference type="EMBL" id="SQB34578.1"/>
    </source>
</evidence>
<comment type="subcellular location">
    <subcellularLocation>
        <location evidence="1">Cell envelope</location>
    </subcellularLocation>
</comment>
<dbReference type="Proteomes" id="UP000250223">
    <property type="component" value="Unassembled WGS sequence"/>
</dbReference>
<dbReference type="PROSITE" id="PS01039">
    <property type="entry name" value="SBP_BACTERIAL_3"/>
    <property type="match status" value="1"/>
</dbReference>
<evidence type="ECO:0000256" key="3">
    <source>
        <dbReference type="ARBA" id="ARBA00022729"/>
    </source>
</evidence>
<evidence type="ECO:0000313" key="9">
    <source>
        <dbReference type="Proteomes" id="UP000198811"/>
    </source>
</evidence>
<dbReference type="GeneID" id="70576405"/>
<reference evidence="8 10" key="2">
    <citation type="submission" date="2018-06" db="EMBL/GenBank/DDBJ databases">
        <authorList>
            <consortium name="Pathogen Informatics"/>
            <person name="Doyle S."/>
        </authorList>
    </citation>
    <scope>NUCLEOTIDE SEQUENCE [LARGE SCALE GENOMIC DNA]</scope>
    <source>
        <strain evidence="8 10">NCTC13028</strain>
    </source>
</reference>
<dbReference type="OrthoDB" id="9775197at2"/>
<dbReference type="GO" id="GO:0015276">
    <property type="term" value="F:ligand-gated monoatomic ion channel activity"/>
    <property type="evidence" value="ECO:0007669"/>
    <property type="project" value="InterPro"/>
</dbReference>
<evidence type="ECO:0000259" key="5">
    <source>
        <dbReference type="SMART" id="SM00062"/>
    </source>
</evidence>
<comment type="similarity">
    <text evidence="2 4">Belongs to the bacterial solute-binding protein 3 family.</text>
</comment>
<organism evidence="8 10">
    <name type="scientific">Clostridium cochlearium</name>
    <dbReference type="NCBI Taxonomy" id="1494"/>
    <lineage>
        <taxon>Bacteria</taxon>
        <taxon>Bacillati</taxon>
        <taxon>Bacillota</taxon>
        <taxon>Clostridia</taxon>
        <taxon>Eubacteriales</taxon>
        <taxon>Clostridiaceae</taxon>
        <taxon>Clostridium</taxon>
    </lineage>
</organism>
<dbReference type="GO" id="GO:0016020">
    <property type="term" value="C:membrane"/>
    <property type="evidence" value="ECO:0007669"/>
    <property type="project" value="InterPro"/>
</dbReference>
<dbReference type="SUPFAM" id="SSF53850">
    <property type="entry name" value="Periplasmic binding protein-like II"/>
    <property type="match status" value="1"/>
</dbReference>
<dbReference type="EMBL" id="FNGL01000007">
    <property type="protein sequence ID" value="SDL09786.1"/>
    <property type="molecule type" value="Genomic_DNA"/>
</dbReference>
<keyword evidence="3" id="KW-0732">Signal</keyword>
<dbReference type="InterPro" id="IPR018313">
    <property type="entry name" value="SBP_3_CS"/>
</dbReference>
<accession>A0A239ZC40</accession>
<dbReference type="SMART" id="SM00079">
    <property type="entry name" value="PBPe"/>
    <property type="match status" value="1"/>
</dbReference>
<evidence type="ECO:0000259" key="6">
    <source>
        <dbReference type="SMART" id="SM00079"/>
    </source>
</evidence>
<reference evidence="7 9" key="1">
    <citation type="submission" date="2016-10" db="EMBL/GenBank/DDBJ databases">
        <authorList>
            <person name="Varghese N."/>
            <person name="Submissions S."/>
        </authorList>
    </citation>
    <scope>NUCLEOTIDE SEQUENCE [LARGE SCALE GENOMIC DNA]</scope>
    <source>
        <strain evidence="7 9">NLAE-zl-C224</strain>
    </source>
</reference>
<dbReference type="GO" id="GO:0030313">
    <property type="term" value="C:cell envelope"/>
    <property type="evidence" value="ECO:0007669"/>
    <property type="project" value="UniProtKB-SubCell"/>
</dbReference>
<protein>
    <submittedName>
        <fullName evidence="7">Amino acid ABC transporter substrate-binding protein, PAAT family</fullName>
    </submittedName>
    <submittedName>
        <fullName evidence="8">Cystine/glutamine-binding periplasmic protein</fullName>
    </submittedName>
</protein>
<feature type="domain" description="Ionotropic glutamate receptor C-terminal" evidence="6">
    <location>
        <begin position="49"/>
        <end position="268"/>
    </location>
</feature>
<dbReference type="InterPro" id="IPR001638">
    <property type="entry name" value="Solute-binding_3/MltF_N"/>
</dbReference>
<dbReference type="RefSeq" id="WP_089865129.1">
    <property type="nucleotide sequence ID" value="NZ_CP173238.1"/>
</dbReference>
<sequence length="272" mass="30284">MKKILSILGVFLLSTLLIVGCGNKNTADKENNKNEKNLSTLEKVKKEGVLKMGLNDTYPPMEFRDEKHNLVGFDVDLGEEIAKKLGVKLEIITNDWSGIILSLKSKKYDMILSTLSITDERKKEINFSEPYIVGGQKLVVKKDEKDIKTVEDLKGKIIGCQMGTTGEVSASKIEGIKELKKYDGVTQAFNDLAVGRINAVIADGQVGGYYLKKRGGDLVLLDVKLTSEPVGIGFRKEDTTLRDEVQKALDELKKEGTLSKLSEKWFGYDIYK</sequence>
<dbReference type="Proteomes" id="UP000198811">
    <property type="component" value="Unassembled WGS sequence"/>
</dbReference>
<dbReference type="AlphaFoldDB" id="A0A239ZC40"/>
<dbReference type="EMBL" id="UAWC01000013">
    <property type="protein sequence ID" value="SQB34578.1"/>
    <property type="molecule type" value="Genomic_DNA"/>
</dbReference>
<name>A0A239ZC40_CLOCO</name>
<dbReference type="Gene3D" id="3.40.190.10">
    <property type="entry name" value="Periplasmic binding protein-like II"/>
    <property type="match status" value="2"/>
</dbReference>
<keyword evidence="9" id="KW-1185">Reference proteome</keyword>
<proteinExistence type="inferred from homology"/>
<dbReference type="STRING" id="1494.SAMN05216497_1079"/>
<feature type="domain" description="Solute-binding protein family 3/N-terminal" evidence="5">
    <location>
        <begin position="49"/>
        <end position="269"/>
    </location>
</feature>
<gene>
    <name evidence="8" type="primary">fliY_2</name>
    <name evidence="8" type="ORF">NCTC13028_01493</name>
    <name evidence="7" type="ORF">SAMN05216497_1079</name>
</gene>
<evidence type="ECO:0000256" key="4">
    <source>
        <dbReference type="RuleBase" id="RU003744"/>
    </source>
</evidence>